<keyword evidence="11" id="KW-0012">Acyltransferase</keyword>
<evidence type="ECO:0000256" key="3">
    <source>
        <dbReference type="ARBA" id="ARBA00010008"/>
    </source>
</evidence>
<evidence type="ECO:0000256" key="5">
    <source>
        <dbReference type="ARBA" id="ARBA00022679"/>
    </source>
</evidence>
<comment type="caution">
    <text evidence="11">The sequence shown here is derived from an EMBL/GenBank/DDBJ whole genome shotgun (WGS) entry which is preliminary data.</text>
</comment>
<name>A0ABV5WNN6_9BACI</name>
<evidence type="ECO:0000313" key="12">
    <source>
        <dbReference type="Proteomes" id="UP001589609"/>
    </source>
</evidence>
<dbReference type="InterPro" id="IPR050087">
    <property type="entry name" value="AON_synthase_class-II"/>
</dbReference>
<evidence type="ECO:0000256" key="1">
    <source>
        <dbReference type="ARBA" id="ARBA00001933"/>
    </source>
</evidence>
<comment type="catalytic activity">
    <reaction evidence="8 9">
        <text>6-carboxyhexanoyl-[ACP] + L-alanine + H(+) = (8S)-8-amino-7-oxononanoate + holo-[ACP] + CO2</text>
        <dbReference type="Rhea" id="RHEA:42288"/>
        <dbReference type="Rhea" id="RHEA-COMP:9685"/>
        <dbReference type="Rhea" id="RHEA-COMP:9955"/>
        <dbReference type="ChEBI" id="CHEBI:15378"/>
        <dbReference type="ChEBI" id="CHEBI:16526"/>
        <dbReference type="ChEBI" id="CHEBI:57972"/>
        <dbReference type="ChEBI" id="CHEBI:64479"/>
        <dbReference type="ChEBI" id="CHEBI:78846"/>
        <dbReference type="ChEBI" id="CHEBI:149468"/>
        <dbReference type="EC" id="2.3.1.47"/>
    </reaction>
</comment>
<evidence type="ECO:0000313" key="11">
    <source>
        <dbReference type="EMBL" id="MFB9762058.1"/>
    </source>
</evidence>
<keyword evidence="12" id="KW-1185">Reference proteome</keyword>
<keyword evidence="6" id="KW-0093">Biotin biosynthesis</keyword>
<evidence type="ECO:0000256" key="8">
    <source>
        <dbReference type="ARBA" id="ARBA00047715"/>
    </source>
</evidence>
<evidence type="ECO:0000256" key="9">
    <source>
        <dbReference type="RuleBase" id="RU003693"/>
    </source>
</evidence>
<dbReference type="Gene3D" id="3.40.640.10">
    <property type="entry name" value="Type I PLP-dependent aspartate aminotransferase-like (Major domain)"/>
    <property type="match status" value="1"/>
</dbReference>
<proteinExistence type="inferred from homology"/>
<evidence type="ECO:0000259" key="10">
    <source>
        <dbReference type="Pfam" id="PF00155"/>
    </source>
</evidence>
<dbReference type="InterPro" id="IPR015422">
    <property type="entry name" value="PyrdxlP-dep_Trfase_small"/>
</dbReference>
<dbReference type="NCBIfam" id="TIGR00858">
    <property type="entry name" value="bioF"/>
    <property type="match status" value="1"/>
</dbReference>
<dbReference type="Pfam" id="PF00155">
    <property type="entry name" value="Aminotran_1_2"/>
    <property type="match status" value="1"/>
</dbReference>
<dbReference type="InterPro" id="IPR015421">
    <property type="entry name" value="PyrdxlP-dep_Trfase_major"/>
</dbReference>
<reference evidence="11 12" key="1">
    <citation type="submission" date="2024-09" db="EMBL/GenBank/DDBJ databases">
        <authorList>
            <person name="Sun Q."/>
            <person name="Mori K."/>
        </authorList>
    </citation>
    <scope>NUCLEOTIDE SEQUENCE [LARGE SCALE GENOMIC DNA]</scope>
    <source>
        <strain evidence="11 12">JCM 11201</strain>
    </source>
</reference>
<dbReference type="InterPro" id="IPR004839">
    <property type="entry name" value="Aminotransferase_I/II_large"/>
</dbReference>
<dbReference type="PROSITE" id="PS00599">
    <property type="entry name" value="AA_TRANSFER_CLASS_2"/>
    <property type="match status" value="1"/>
</dbReference>
<dbReference type="PANTHER" id="PTHR13693">
    <property type="entry name" value="CLASS II AMINOTRANSFERASE/8-AMINO-7-OXONONANOATE SYNTHASE"/>
    <property type="match status" value="1"/>
</dbReference>
<organism evidence="11 12">
    <name type="scientific">Ectobacillus funiculus</name>
    <dbReference type="NCBI Taxonomy" id="137993"/>
    <lineage>
        <taxon>Bacteria</taxon>
        <taxon>Bacillati</taxon>
        <taxon>Bacillota</taxon>
        <taxon>Bacilli</taxon>
        <taxon>Bacillales</taxon>
        <taxon>Bacillaceae</taxon>
        <taxon>Ectobacillus</taxon>
    </lineage>
</organism>
<evidence type="ECO:0000256" key="2">
    <source>
        <dbReference type="ARBA" id="ARBA00004746"/>
    </source>
</evidence>
<comment type="cofactor">
    <cofactor evidence="1 9">
        <name>pyridoxal 5'-phosphate</name>
        <dbReference type="ChEBI" id="CHEBI:597326"/>
    </cofactor>
</comment>
<accession>A0ABV5WNN6</accession>
<protein>
    <recommendedName>
        <fullName evidence="9">8-amino-7-ketopelargonate synthase</fullName>
        <ecNumber evidence="9">2.3.1.47</ecNumber>
    </recommendedName>
</protein>
<evidence type="ECO:0000256" key="4">
    <source>
        <dbReference type="ARBA" id="ARBA00011738"/>
    </source>
</evidence>
<dbReference type="SUPFAM" id="SSF53383">
    <property type="entry name" value="PLP-dependent transferases"/>
    <property type="match status" value="1"/>
</dbReference>
<comment type="function">
    <text evidence="9">Catalyzes the decarboxylative condensation of pimeloyl-[acyl-carrier protein] and L-alanine to produce 8-amino-7-oxononanoate (AON), [acyl-carrier protein], and carbon dioxide.</text>
</comment>
<dbReference type="GO" id="GO:0008710">
    <property type="term" value="F:8-amino-7-oxononanoate synthase activity"/>
    <property type="evidence" value="ECO:0007669"/>
    <property type="project" value="UniProtKB-EC"/>
</dbReference>
<sequence length="382" mass="41510">MWSKELAEIKEAGLYRQLRTVDVVDDGGYALVNGKKMLMLASNNYLGLAHDERLIEASIRATKRLGAGSTGSRLTTGNTTLHEQLEERLAQFKQTEAAIVCNTGYMANIAALTTVVGKEDVILSDEMNHASIIDGCRLSRAQTIVYSHCDLHDLEEKLKAASAYRRRLIVTDGVFSMDGNIAPLPGIVALAQRYDALVMVDDAHATGVLGCCGRGTAEHFGLTGSIDIQMGTLSKAIGAEGGYIAGSRLLIDYLLNRARPFIFSTSLPPGVIASALEAIGIIQQEQERRQHLLQMSRKLYGGLTALGYDIWGGETPILAVICKEANKAVSLSQMLYEHGIFAPAIRPPTVPMGTSRVRLTVMASHQKQDIERVIAVFRTIHC</sequence>
<dbReference type="InterPro" id="IPR001917">
    <property type="entry name" value="Aminotrans_II_pyridoxalP_BS"/>
</dbReference>
<evidence type="ECO:0000256" key="6">
    <source>
        <dbReference type="ARBA" id="ARBA00022756"/>
    </source>
</evidence>
<dbReference type="EMBL" id="JBHMAF010000196">
    <property type="protein sequence ID" value="MFB9762058.1"/>
    <property type="molecule type" value="Genomic_DNA"/>
</dbReference>
<dbReference type="Proteomes" id="UP001589609">
    <property type="component" value="Unassembled WGS sequence"/>
</dbReference>
<dbReference type="CDD" id="cd06454">
    <property type="entry name" value="KBL_like"/>
    <property type="match status" value="1"/>
</dbReference>
<keyword evidence="5 9" id="KW-0808">Transferase</keyword>
<comment type="similarity">
    <text evidence="3 9">Belongs to the class-II pyridoxal-phosphate-dependent aminotransferase family. BioF subfamily.</text>
</comment>
<dbReference type="Gene3D" id="3.90.1150.10">
    <property type="entry name" value="Aspartate Aminotransferase, domain 1"/>
    <property type="match status" value="1"/>
</dbReference>
<dbReference type="InterPro" id="IPR015424">
    <property type="entry name" value="PyrdxlP-dep_Trfase"/>
</dbReference>
<dbReference type="InterPro" id="IPR004723">
    <property type="entry name" value="AONS_Archaea/Proteobacteria"/>
</dbReference>
<comment type="subunit">
    <text evidence="4 9">Homodimer.</text>
</comment>
<gene>
    <name evidence="11" type="primary">bioF</name>
    <name evidence="11" type="ORF">ACFFMS_27920</name>
</gene>
<dbReference type="PANTHER" id="PTHR13693:SF3">
    <property type="entry name" value="LD36009P"/>
    <property type="match status" value="1"/>
</dbReference>
<comment type="pathway">
    <text evidence="2 9">Cofactor biosynthesis; biotin biosynthesis.</text>
</comment>
<feature type="domain" description="Aminotransferase class I/classII large" evidence="10">
    <location>
        <begin position="36"/>
        <end position="375"/>
    </location>
</feature>
<dbReference type="EC" id="2.3.1.47" evidence="9"/>
<evidence type="ECO:0000256" key="7">
    <source>
        <dbReference type="ARBA" id="ARBA00022898"/>
    </source>
</evidence>
<keyword evidence="7 9" id="KW-0663">Pyridoxal phosphate</keyword>
<dbReference type="RefSeq" id="WP_379952319.1">
    <property type="nucleotide sequence ID" value="NZ_JBHMAF010000196.1"/>
</dbReference>